<keyword evidence="4 5" id="KW-0472">Membrane</keyword>
<comment type="subcellular location">
    <subcellularLocation>
        <location evidence="1">Membrane</location>
    </subcellularLocation>
</comment>
<dbReference type="Gene3D" id="1.20.1070.10">
    <property type="entry name" value="Rhodopsin 7-helix transmembrane proteins"/>
    <property type="match status" value="1"/>
</dbReference>
<feature type="transmembrane region" description="Helical" evidence="5">
    <location>
        <begin position="225"/>
        <end position="245"/>
    </location>
</feature>
<dbReference type="InterPro" id="IPR017452">
    <property type="entry name" value="GPCR_Rhodpsn_7TM"/>
</dbReference>
<evidence type="ECO:0000256" key="3">
    <source>
        <dbReference type="ARBA" id="ARBA00022989"/>
    </source>
</evidence>
<keyword evidence="7" id="KW-1185">Reference proteome</keyword>
<dbReference type="RefSeq" id="XP_017785094.1">
    <property type="nucleotide sequence ID" value="XM_017929605.1"/>
</dbReference>
<name>A0ABM1NE44_NICVS</name>
<feature type="transmembrane region" description="Helical" evidence="5">
    <location>
        <begin position="73"/>
        <end position="95"/>
    </location>
</feature>
<feature type="transmembrane region" description="Helical" evidence="5">
    <location>
        <begin position="115"/>
        <end position="138"/>
    </location>
</feature>
<feature type="transmembrane region" description="Helical" evidence="5">
    <location>
        <begin position="266"/>
        <end position="284"/>
    </location>
</feature>
<evidence type="ECO:0000256" key="4">
    <source>
        <dbReference type="ARBA" id="ARBA00023136"/>
    </source>
</evidence>
<feature type="transmembrane region" description="Helical" evidence="5">
    <location>
        <begin position="38"/>
        <end position="61"/>
    </location>
</feature>
<evidence type="ECO:0000256" key="5">
    <source>
        <dbReference type="SAM" id="Phobius"/>
    </source>
</evidence>
<evidence type="ECO:0000259" key="6">
    <source>
        <dbReference type="PROSITE" id="PS50262"/>
    </source>
</evidence>
<organism evidence="7 8">
    <name type="scientific">Nicrophorus vespilloides</name>
    <name type="common">Boreal carrion beetle</name>
    <dbReference type="NCBI Taxonomy" id="110193"/>
    <lineage>
        <taxon>Eukaryota</taxon>
        <taxon>Metazoa</taxon>
        <taxon>Ecdysozoa</taxon>
        <taxon>Arthropoda</taxon>
        <taxon>Hexapoda</taxon>
        <taxon>Insecta</taxon>
        <taxon>Pterygota</taxon>
        <taxon>Neoptera</taxon>
        <taxon>Endopterygota</taxon>
        <taxon>Coleoptera</taxon>
        <taxon>Polyphaga</taxon>
        <taxon>Staphyliniformia</taxon>
        <taxon>Silphidae</taxon>
        <taxon>Nicrophorinae</taxon>
        <taxon>Nicrophorus</taxon>
    </lineage>
</organism>
<keyword evidence="3 5" id="KW-1133">Transmembrane helix</keyword>
<dbReference type="Proteomes" id="UP000695000">
    <property type="component" value="Unplaced"/>
</dbReference>
<proteinExistence type="predicted"/>
<evidence type="ECO:0000256" key="1">
    <source>
        <dbReference type="ARBA" id="ARBA00004370"/>
    </source>
</evidence>
<protein>
    <submittedName>
        <fullName evidence="8">Uncharacterized protein LOC108568485</fullName>
    </submittedName>
</protein>
<accession>A0ABM1NE44</accession>
<dbReference type="PROSITE" id="PS50262">
    <property type="entry name" value="G_PROTEIN_RECEP_F1_2"/>
    <property type="match status" value="1"/>
</dbReference>
<feature type="domain" description="G-protein coupled receptors family 1 profile" evidence="6">
    <location>
        <begin position="53"/>
        <end position="340"/>
    </location>
</feature>
<reference evidence="8" key="1">
    <citation type="submission" date="2025-08" db="UniProtKB">
        <authorList>
            <consortium name="RefSeq"/>
        </authorList>
    </citation>
    <scope>IDENTIFICATION</scope>
    <source>
        <tissue evidence="8">Whole Larva</tissue>
    </source>
</reference>
<dbReference type="GeneID" id="108568485"/>
<evidence type="ECO:0000256" key="2">
    <source>
        <dbReference type="ARBA" id="ARBA00022692"/>
    </source>
</evidence>
<feature type="transmembrane region" description="Helical" evidence="5">
    <location>
        <begin position="173"/>
        <end position="191"/>
    </location>
</feature>
<sequence length="363" mass="41322">MEDLDGNYTTPGSADYSILLDVANGTYADLSYLDVNTLILLTYLGNVAFGALMNSLAFLAILRNKKRNGTLSVILQISAADVASTCVCFLEIWSLRSDTWRFPSELCPMFSGFEVLLNTLTLYLIITLNFHTISLCNLKVERKTRNPLTSCESSNECLVRDSRNTSESRKQEVSVIIPCVLVWFICISLSIPQFTLSSVMTLKGNYSICTVADAYYNVILQESLMLFRVFIPLCLLAISTLLVAWKSYEFSRKNTFQNIFMKKADNVLYYLIFCLFLNSTYILTSVQRLALTSMHTLNSASGDVLDTYKMPPLFNNVVDYWNIWSTMLHYSGTFFRFIIYVLLLPKFKALFCNKILMCFTVKQ</sequence>
<gene>
    <name evidence="8" type="primary">LOC108568485</name>
</gene>
<dbReference type="SUPFAM" id="SSF81321">
    <property type="entry name" value="Family A G protein-coupled receptor-like"/>
    <property type="match status" value="1"/>
</dbReference>
<evidence type="ECO:0000313" key="8">
    <source>
        <dbReference type="RefSeq" id="XP_017785094.1"/>
    </source>
</evidence>
<feature type="transmembrane region" description="Helical" evidence="5">
    <location>
        <begin position="321"/>
        <end position="344"/>
    </location>
</feature>
<evidence type="ECO:0000313" key="7">
    <source>
        <dbReference type="Proteomes" id="UP000695000"/>
    </source>
</evidence>
<keyword evidence="2 5" id="KW-0812">Transmembrane</keyword>